<reference evidence="1 2" key="1">
    <citation type="journal article" date="2016" name="Mol. Biol. Evol.">
        <title>Comparative Genomics of Early-Diverging Mushroom-Forming Fungi Provides Insights into the Origins of Lignocellulose Decay Capabilities.</title>
        <authorList>
            <person name="Nagy L.G."/>
            <person name="Riley R."/>
            <person name="Tritt A."/>
            <person name="Adam C."/>
            <person name="Daum C."/>
            <person name="Floudas D."/>
            <person name="Sun H."/>
            <person name="Yadav J.S."/>
            <person name="Pangilinan J."/>
            <person name="Larsson K.H."/>
            <person name="Matsuura K."/>
            <person name="Barry K."/>
            <person name="Labutti K."/>
            <person name="Kuo R."/>
            <person name="Ohm R.A."/>
            <person name="Bhattacharya S.S."/>
            <person name="Shirouzu T."/>
            <person name="Yoshinaga Y."/>
            <person name="Martin F.M."/>
            <person name="Grigoriev I.V."/>
            <person name="Hibbett D.S."/>
        </authorList>
    </citation>
    <scope>NUCLEOTIDE SEQUENCE [LARGE SCALE GENOMIC DNA]</scope>
    <source>
        <strain evidence="1 2">TUFC12733</strain>
    </source>
</reference>
<accession>A0A167FWR0</accession>
<proteinExistence type="predicted"/>
<gene>
    <name evidence="1" type="ORF">CALVIDRAFT_436064</name>
</gene>
<evidence type="ECO:0000313" key="1">
    <source>
        <dbReference type="EMBL" id="KZO89927.1"/>
    </source>
</evidence>
<organism evidence="1 2">
    <name type="scientific">Calocera viscosa (strain TUFC12733)</name>
    <dbReference type="NCBI Taxonomy" id="1330018"/>
    <lineage>
        <taxon>Eukaryota</taxon>
        <taxon>Fungi</taxon>
        <taxon>Dikarya</taxon>
        <taxon>Basidiomycota</taxon>
        <taxon>Agaricomycotina</taxon>
        <taxon>Dacrymycetes</taxon>
        <taxon>Dacrymycetales</taxon>
        <taxon>Dacrymycetaceae</taxon>
        <taxon>Calocera</taxon>
    </lineage>
</organism>
<dbReference type="Proteomes" id="UP000076738">
    <property type="component" value="Unassembled WGS sequence"/>
</dbReference>
<evidence type="ECO:0000313" key="2">
    <source>
        <dbReference type="Proteomes" id="UP000076738"/>
    </source>
</evidence>
<dbReference type="EMBL" id="KV417359">
    <property type="protein sequence ID" value="KZO89927.1"/>
    <property type="molecule type" value="Genomic_DNA"/>
</dbReference>
<name>A0A167FWR0_CALVF</name>
<keyword evidence="2" id="KW-1185">Reference proteome</keyword>
<sequence>MIVQLKNLTSQGSKMRSDAAWYSEIRYLRGTCWIQTQAVGSIHRSQQNGAARLGTRADHNRIGHNVGRIAPAGVRVYSSVVVASYWRLASRNAQRSHQPPECPGGSNVDGRGMAVRLLLAPTRGITKKPLGVIPFADKQHIRWHRGWRIS</sequence>
<protein>
    <submittedName>
        <fullName evidence="1">Uncharacterized protein</fullName>
    </submittedName>
</protein>
<dbReference type="AlphaFoldDB" id="A0A167FWR0"/>